<dbReference type="SUPFAM" id="SSF53686">
    <property type="entry name" value="Tryptophan synthase beta subunit-like PLP-dependent enzymes"/>
    <property type="match status" value="1"/>
</dbReference>
<dbReference type="OrthoDB" id="9763107at2"/>
<dbReference type="UniPathway" id="UPA00050">
    <property type="reaction ID" value="UER00065"/>
</dbReference>
<name>A0A1H5UFA0_9CLOT</name>
<dbReference type="GO" id="GO:0005737">
    <property type="term" value="C:cytoplasm"/>
    <property type="evidence" value="ECO:0007669"/>
    <property type="project" value="TreeGrafter"/>
</dbReference>
<dbReference type="InterPro" id="IPR001926">
    <property type="entry name" value="TrpB-like_PALP"/>
</dbReference>
<evidence type="ECO:0000256" key="3">
    <source>
        <dbReference type="ARBA" id="ARBA00004979"/>
    </source>
</evidence>
<evidence type="ECO:0000256" key="12">
    <source>
        <dbReference type="PIRSR" id="PIRSR604450-51"/>
    </source>
</evidence>
<keyword evidence="8" id="KW-0791">Threonine biosynthesis</keyword>
<evidence type="ECO:0000313" key="15">
    <source>
        <dbReference type="EMBL" id="SEF73704.1"/>
    </source>
</evidence>
<dbReference type="InterPro" id="IPR036052">
    <property type="entry name" value="TrpB-like_PALP_sf"/>
</dbReference>
<evidence type="ECO:0000256" key="2">
    <source>
        <dbReference type="ARBA" id="ARBA00003648"/>
    </source>
</evidence>
<dbReference type="EC" id="4.2.3.1" evidence="5 11"/>
<evidence type="ECO:0000256" key="7">
    <source>
        <dbReference type="ARBA" id="ARBA00022605"/>
    </source>
</evidence>
<dbReference type="GO" id="GO:0009088">
    <property type="term" value="P:threonine biosynthetic process"/>
    <property type="evidence" value="ECO:0007669"/>
    <property type="project" value="UniProtKB-UniRule"/>
</dbReference>
<evidence type="ECO:0000313" key="16">
    <source>
        <dbReference type="Proteomes" id="UP000242850"/>
    </source>
</evidence>
<dbReference type="PANTHER" id="PTHR43515:SF1">
    <property type="entry name" value="THREONINE SYNTHASE-LIKE 1"/>
    <property type="match status" value="1"/>
</dbReference>
<dbReference type="AlphaFoldDB" id="A0A1H5UFA0"/>
<evidence type="ECO:0000256" key="10">
    <source>
        <dbReference type="ARBA" id="ARBA00049144"/>
    </source>
</evidence>
<evidence type="ECO:0000256" key="6">
    <source>
        <dbReference type="ARBA" id="ARBA00018679"/>
    </source>
</evidence>
<dbReference type="Pfam" id="PF14821">
    <property type="entry name" value="Thr_synth_N"/>
    <property type="match status" value="1"/>
</dbReference>
<dbReference type="InterPro" id="IPR037158">
    <property type="entry name" value="Thr_synth_N_sf"/>
</dbReference>
<dbReference type="InterPro" id="IPR000634">
    <property type="entry name" value="Ser/Thr_deHydtase_PyrdxlP-BS"/>
</dbReference>
<evidence type="ECO:0000256" key="4">
    <source>
        <dbReference type="ARBA" id="ARBA00005517"/>
    </source>
</evidence>
<keyword evidence="9 12" id="KW-0663">Pyridoxal phosphate</keyword>
<evidence type="ECO:0000259" key="14">
    <source>
        <dbReference type="Pfam" id="PF14821"/>
    </source>
</evidence>
<dbReference type="PROSITE" id="PS00165">
    <property type="entry name" value="DEHYDRATASE_SER_THR"/>
    <property type="match status" value="1"/>
</dbReference>
<dbReference type="InterPro" id="IPR004450">
    <property type="entry name" value="Thr_synthase-like"/>
</dbReference>
<keyword evidence="16" id="KW-1185">Reference proteome</keyword>
<evidence type="ECO:0000256" key="5">
    <source>
        <dbReference type="ARBA" id="ARBA00013028"/>
    </source>
</evidence>
<comment type="pathway">
    <text evidence="3">Amino-acid biosynthesis; L-threonine biosynthesis; L-threonine from L-aspartate: step 5/5.</text>
</comment>
<keyword evidence="7" id="KW-0028">Amino-acid biosynthesis</keyword>
<dbReference type="Proteomes" id="UP000242850">
    <property type="component" value="Unassembled WGS sequence"/>
</dbReference>
<dbReference type="PANTHER" id="PTHR43515">
    <property type="entry name" value="THREONINE SYNTHASE-LIKE 1"/>
    <property type="match status" value="1"/>
</dbReference>
<reference evidence="16" key="1">
    <citation type="submission" date="2016-10" db="EMBL/GenBank/DDBJ databases">
        <authorList>
            <person name="Varghese N."/>
            <person name="Submissions S."/>
        </authorList>
    </citation>
    <scope>NUCLEOTIDE SEQUENCE [LARGE SCALE GENOMIC DNA]</scope>
    <source>
        <strain evidence="16">DSM 5463</strain>
    </source>
</reference>
<proteinExistence type="inferred from homology"/>
<dbReference type="Gene3D" id="3.90.1380.10">
    <property type="entry name" value="Threonine synthase, N-terminal domain"/>
    <property type="match status" value="1"/>
</dbReference>
<dbReference type="GO" id="GO:0004795">
    <property type="term" value="F:threonine synthase activity"/>
    <property type="evidence" value="ECO:0007669"/>
    <property type="project" value="UniProtKB-UniRule"/>
</dbReference>
<dbReference type="GO" id="GO:0030170">
    <property type="term" value="F:pyridoxal phosphate binding"/>
    <property type="evidence" value="ECO:0007669"/>
    <property type="project" value="InterPro"/>
</dbReference>
<comment type="catalytic activity">
    <reaction evidence="10">
        <text>O-phospho-L-homoserine + H2O = L-threonine + phosphate</text>
        <dbReference type="Rhea" id="RHEA:10840"/>
        <dbReference type="ChEBI" id="CHEBI:15377"/>
        <dbReference type="ChEBI" id="CHEBI:43474"/>
        <dbReference type="ChEBI" id="CHEBI:57590"/>
        <dbReference type="ChEBI" id="CHEBI:57926"/>
        <dbReference type="EC" id="4.2.3.1"/>
    </reaction>
</comment>
<dbReference type="Pfam" id="PF00291">
    <property type="entry name" value="PALP"/>
    <property type="match status" value="1"/>
</dbReference>
<feature type="domain" description="Threonine synthase N-terminal" evidence="14">
    <location>
        <begin position="2"/>
        <end position="77"/>
    </location>
</feature>
<comment type="similarity">
    <text evidence="4">Belongs to the threonine synthase family.</text>
</comment>
<dbReference type="RefSeq" id="WP_103895863.1">
    <property type="nucleotide sequence ID" value="NZ_FNUK01000009.1"/>
</dbReference>
<feature type="modified residue" description="N6-(pyridoxal phosphate)lysine" evidence="12">
    <location>
        <position position="109"/>
    </location>
</feature>
<accession>A0A1H5UFA0</accession>
<dbReference type="Gene3D" id="3.40.50.1100">
    <property type="match status" value="2"/>
</dbReference>
<evidence type="ECO:0000256" key="11">
    <source>
        <dbReference type="NCBIfam" id="TIGR00260"/>
    </source>
</evidence>
<dbReference type="CDD" id="cd01560">
    <property type="entry name" value="Thr-synth_2"/>
    <property type="match status" value="1"/>
</dbReference>
<comment type="function">
    <text evidence="2">Catalyzes the gamma-elimination of phosphate from L-phosphohomoserine and the beta-addition of water to produce L-threonine.</text>
</comment>
<dbReference type="NCBIfam" id="TIGR00260">
    <property type="entry name" value="thrC"/>
    <property type="match status" value="1"/>
</dbReference>
<evidence type="ECO:0000256" key="1">
    <source>
        <dbReference type="ARBA" id="ARBA00001933"/>
    </source>
</evidence>
<evidence type="ECO:0000256" key="8">
    <source>
        <dbReference type="ARBA" id="ARBA00022697"/>
    </source>
</evidence>
<evidence type="ECO:0000259" key="13">
    <source>
        <dbReference type="Pfam" id="PF00291"/>
    </source>
</evidence>
<protein>
    <recommendedName>
        <fullName evidence="6 11">Threonine synthase</fullName>
        <ecNumber evidence="5 11">4.2.3.1</ecNumber>
    </recommendedName>
</protein>
<dbReference type="EMBL" id="FNUK01000009">
    <property type="protein sequence ID" value="SEF73704.1"/>
    <property type="molecule type" value="Genomic_DNA"/>
</dbReference>
<organism evidence="15 16">
    <name type="scientific">Caloramator fervidus</name>
    <dbReference type="NCBI Taxonomy" id="29344"/>
    <lineage>
        <taxon>Bacteria</taxon>
        <taxon>Bacillati</taxon>
        <taxon>Bacillota</taxon>
        <taxon>Clostridia</taxon>
        <taxon>Eubacteriales</taxon>
        <taxon>Clostridiaceae</taxon>
        <taxon>Caloramator</taxon>
    </lineage>
</organism>
<gene>
    <name evidence="15" type="ORF">SAMN05660865_00878</name>
</gene>
<dbReference type="InterPro" id="IPR029144">
    <property type="entry name" value="Thr_synth_N"/>
</dbReference>
<feature type="domain" description="Tryptophan synthase beta chain-like PALP" evidence="13">
    <location>
        <begin position="95"/>
        <end position="413"/>
    </location>
</feature>
<sequence>MEYKSTRGNIRLTSTKALIQGLADDGGLFVPIKFPKVELNFKELMNKSYNELAFYILKNYFNDFDENTLLNYITKAYDDKFDTKEIVPLVKKDKFYFLELFHGPTLAFKDMALSLFPYLLKEAKLKENIKKEVVILTATSGDTGKAALEAFRDIEGMKIIVFYPSKGVSNIQRLQMTTQEGENTFVFGINGNFDDAQRAVKEIFSDVYFNEEIDKRGYALSSANSINIGRLFPQIVYYFYAYLKLLKMGEISEGEYVNIVVPTGNFGNILAAYYAKKMGLKVNKLICASNKNNVLYDFLRSGVYDIRRNFYTTISPSMDILVSSNLERFLYDVCDEDEDIIRALMRDLKEFGCFKLSEKYMDSLKDFYANFADDEETCSEIRWAFLNLGYLIDPHTAVALNVYKKYLKDTDDDTKTIIASTASPYKFVASVYKAITLKESYGDEFMLADELSKLTKTSIPKQIVELNNKRVLHKKVIDKGEIYDVIKDILKGD</sequence>
<comment type="cofactor">
    <cofactor evidence="1 12">
        <name>pyridoxal 5'-phosphate</name>
        <dbReference type="ChEBI" id="CHEBI:597326"/>
    </cofactor>
</comment>
<evidence type="ECO:0000256" key="9">
    <source>
        <dbReference type="ARBA" id="ARBA00022898"/>
    </source>
</evidence>